<dbReference type="KEGG" id="mpar:F7D14_02580"/>
<dbReference type="EMBL" id="CP044331">
    <property type="protein sequence ID" value="QGM96473.1"/>
    <property type="molecule type" value="Genomic_DNA"/>
</dbReference>
<dbReference type="Proteomes" id="UP000422569">
    <property type="component" value="Chromosome"/>
</dbReference>
<protein>
    <submittedName>
        <fullName evidence="2">Uncharacterized protein</fullName>
    </submittedName>
</protein>
<evidence type="ECO:0000313" key="2">
    <source>
        <dbReference type="EMBL" id="QGM96473.1"/>
    </source>
</evidence>
<keyword evidence="1" id="KW-0472">Membrane</keyword>
<sequence>MAGALLICFAFDLGWRGYGWRSHLWLALAFVVVMTIFSVLTSRLTILGMLFSSYIEMAAIFEALFVLPFWGVGLGARRIFGGGNPYSLKFSFDV</sequence>
<reference evidence="2 3" key="1">
    <citation type="submission" date="2019-09" db="EMBL/GenBank/DDBJ databases">
        <title>Isolation and complete genome sequencing of Methylocystis species.</title>
        <authorList>
            <person name="Rumah B.L."/>
            <person name="Stead C.E."/>
            <person name="Stevens B.C."/>
            <person name="Minton N.P."/>
            <person name="Grosse-Honebrink A."/>
            <person name="Zhang Y."/>
        </authorList>
    </citation>
    <scope>NUCLEOTIDE SEQUENCE [LARGE SCALE GENOMIC DNA]</scope>
    <source>
        <strain evidence="2 3">BRCS2</strain>
    </source>
</reference>
<organism evidence="2 3">
    <name type="scientific">Methylocystis parvus</name>
    <dbReference type="NCBI Taxonomy" id="134"/>
    <lineage>
        <taxon>Bacteria</taxon>
        <taxon>Pseudomonadati</taxon>
        <taxon>Pseudomonadota</taxon>
        <taxon>Alphaproteobacteria</taxon>
        <taxon>Hyphomicrobiales</taxon>
        <taxon>Methylocystaceae</taxon>
        <taxon>Methylocystis</taxon>
    </lineage>
</organism>
<evidence type="ECO:0000313" key="3">
    <source>
        <dbReference type="Proteomes" id="UP000422569"/>
    </source>
</evidence>
<name>A0A6B8M563_9HYPH</name>
<keyword evidence="1" id="KW-0812">Transmembrane</keyword>
<keyword evidence="1" id="KW-1133">Transmembrane helix</keyword>
<accession>A0A6B8M563</accession>
<feature type="transmembrane region" description="Helical" evidence="1">
    <location>
        <begin position="24"/>
        <end position="46"/>
    </location>
</feature>
<dbReference type="RefSeq" id="WP_016919837.1">
    <property type="nucleotide sequence ID" value="NZ_CP044331.1"/>
</dbReference>
<keyword evidence="3" id="KW-1185">Reference proteome</keyword>
<feature type="transmembrane region" description="Helical" evidence="1">
    <location>
        <begin position="58"/>
        <end position="80"/>
    </location>
</feature>
<gene>
    <name evidence="2" type="ORF">F7D14_02580</name>
</gene>
<evidence type="ECO:0000256" key="1">
    <source>
        <dbReference type="SAM" id="Phobius"/>
    </source>
</evidence>
<proteinExistence type="predicted"/>
<dbReference type="AlphaFoldDB" id="A0A6B8M563"/>